<protein>
    <submittedName>
        <fullName evidence="5">2,5-furandicarboxylate decarboxylase 1</fullName>
    </submittedName>
</protein>
<dbReference type="InterPro" id="IPR049381">
    <property type="entry name" value="UbiD-like_C"/>
</dbReference>
<dbReference type="EMBL" id="FUZT01000003">
    <property type="protein sequence ID" value="SKC55043.1"/>
    <property type="molecule type" value="Genomic_DNA"/>
</dbReference>
<dbReference type="Gene3D" id="3.40.1670.10">
    <property type="entry name" value="UbiD C-terminal domain-like"/>
    <property type="match status" value="1"/>
</dbReference>
<dbReference type="PANTHER" id="PTHR30108:SF21">
    <property type="entry name" value="4-HYDROXYBENZOATE DECARBOXYLASE"/>
    <property type="match status" value="1"/>
</dbReference>
<dbReference type="Proteomes" id="UP000190285">
    <property type="component" value="Unassembled WGS sequence"/>
</dbReference>
<accession>A0A1T5JUC0</accession>
<dbReference type="GO" id="GO:0005737">
    <property type="term" value="C:cytoplasm"/>
    <property type="evidence" value="ECO:0007669"/>
    <property type="project" value="TreeGrafter"/>
</dbReference>
<dbReference type="Pfam" id="PF20695">
    <property type="entry name" value="UbiD_N"/>
    <property type="match status" value="1"/>
</dbReference>
<dbReference type="Pfam" id="PF20696">
    <property type="entry name" value="UbiD_C"/>
    <property type="match status" value="1"/>
</dbReference>
<proteinExistence type="inferred from homology"/>
<name>A0A1T5JUC0_9FIRM</name>
<feature type="domain" description="3-octaprenyl-4-hydroxybenzoate carboxy-lyase-like Rift-related" evidence="2">
    <location>
        <begin position="97"/>
        <end position="293"/>
    </location>
</feature>
<gene>
    <name evidence="5" type="ORF">SAMN02194393_01351</name>
</gene>
<dbReference type="InterPro" id="IPR048304">
    <property type="entry name" value="UbiD_Rift_dom"/>
</dbReference>
<dbReference type="NCBIfam" id="TIGR00148">
    <property type="entry name" value="UbiD family decarboxylase"/>
    <property type="match status" value="1"/>
</dbReference>
<feature type="domain" description="3-octaprenyl-4-hydroxybenzoate carboxy-lyase-like C-terminal" evidence="4">
    <location>
        <begin position="299"/>
        <end position="418"/>
    </location>
</feature>
<evidence type="ECO:0000313" key="5">
    <source>
        <dbReference type="EMBL" id="SKC55043.1"/>
    </source>
</evidence>
<dbReference type="RefSeq" id="WP_079490344.1">
    <property type="nucleotide sequence ID" value="NZ_FUZT01000003.1"/>
</dbReference>
<sequence>MERQMLRADLEKLRKSGKLLVCERQVDPKFELGAVLKHFSNKKPILFNNVKGSNVSVIGGMFGDRDIFYHMVNTNHEQRICKFMDAIANPQSTKLLDNGPVKENILTRNIDITRLFPIPTFHESDSSSFITAGVVIIKDHETGKRYTSIRRLQVNRGDNLSILIASPLLTGQLQELKAKKKDLEVAVILGYDYGFLLASQVSSELYGVDKYEVDSALRGEPLELVKCHQIDLEVPAHAEIVFEGVIPHGKEEVEGPFGELMGYYGNIANHPVIEVKTVMFRNNPIFQVSFPCREEHLSNGLMREVELYMHVSKFADIKDVNMTIGGGCRFHGIVSINKKQEGDGKGVILGALGSNKDMKHVIVVDKDIDIFDGDDIEGALATRVQASKDIVVVSGAHGSGLDPSHNIRGITDKVGIDATKPLGEAGIKFNKAIIPGYEKIDIEKYFPKFKGGM</sequence>
<comment type="similarity">
    <text evidence="1">Belongs to the UbiD family.</text>
</comment>
<dbReference type="STRING" id="36842.SAMN02194393_01351"/>
<dbReference type="GO" id="GO:0016831">
    <property type="term" value="F:carboxy-lyase activity"/>
    <property type="evidence" value="ECO:0007669"/>
    <property type="project" value="InterPro"/>
</dbReference>
<organism evidence="5 6">
    <name type="scientific">Maledivibacter halophilus</name>
    <dbReference type="NCBI Taxonomy" id="36842"/>
    <lineage>
        <taxon>Bacteria</taxon>
        <taxon>Bacillati</taxon>
        <taxon>Bacillota</taxon>
        <taxon>Clostridia</taxon>
        <taxon>Peptostreptococcales</taxon>
        <taxon>Caminicellaceae</taxon>
        <taxon>Maledivibacter</taxon>
    </lineage>
</organism>
<dbReference type="OrthoDB" id="9809841at2"/>
<evidence type="ECO:0000259" key="4">
    <source>
        <dbReference type="Pfam" id="PF20696"/>
    </source>
</evidence>
<evidence type="ECO:0000259" key="3">
    <source>
        <dbReference type="Pfam" id="PF20695"/>
    </source>
</evidence>
<evidence type="ECO:0000256" key="1">
    <source>
        <dbReference type="ARBA" id="ARBA00010021"/>
    </source>
</evidence>
<dbReference type="Pfam" id="PF01977">
    <property type="entry name" value="UbiD"/>
    <property type="match status" value="1"/>
</dbReference>
<evidence type="ECO:0000259" key="2">
    <source>
        <dbReference type="Pfam" id="PF01977"/>
    </source>
</evidence>
<dbReference type="SUPFAM" id="SSF143968">
    <property type="entry name" value="UbiD C-terminal domain-like"/>
    <property type="match status" value="1"/>
</dbReference>
<dbReference type="AlphaFoldDB" id="A0A1T5JUC0"/>
<dbReference type="InterPro" id="IPR049383">
    <property type="entry name" value="UbiD-like_N"/>
</dbReference>
<reference evidence="5 6" key="1">
    <citation type="submission" date="2017-02" db="EMBL/GenBank/DDBJ databases">
        <authorList>
            <person name="Peterson S.W."/>
        </authorList>
    </citation>
    <scope>NUCLEOTIDE SEQUENCE [LARGE SCALE GENOMIC DNA]</scope>
    <source>
        <strain evidence="5 6">M1</strain>
    </source>
</reference>
<keyword evidence="6" id="KW-1185">Reference proteome</keyword>
<evidence type="ECO:0000313" key="6">
    <source>
        <dbReference type="Proteomes" id="UP000190285"/>
    </source>
</evidence>
<feature type="domain" description="3-octaprenyl-4-hydroxybenzoate carboxy-lyase-like N-terminal" evidence="3">
    <location>
        <begin position="10"/>
        <end position="86"/>
    </location>
</feature>
<dbReference type="PANTHER" id="PTHR30108">
    <property type="entry name" value="3-OCTAPRENYL-4-HYDROXYBENZOATE CARBOXY-LYASE-RELATED"/>
    <property type="match status" value="1"/>
</dbReference>
<dbReference type="SUPFAM" id="SSF50475">
    <property type="entry name" value="FMN-binding split barrel"/>
    <property type="match status" value="1"/>
</dbReference>
<dbReference type="InterPro" id="IPR002830">
    <property type="entry name" value="UbiD"/>
</dbReference>